<dbReference type="RefSeq" id="XP_013901428.1">
    <property type="nucleotide sequence ID" value="XM_014045974.1"/>
</dbReference>
<sequence>MAIAGRTSGFAPSDRAPITNFGGMTTFTNADVGFNGGLTTSFDNFGNPVANEGGRGQIFRRRSLLADITATGGTTVVGGANPTIVSDKPIADPAAAMKSAMAQQSQAMTQFGQDMGVAAAQMAQGAGMMAGTASALQAFAFPQAAAGAFQAAAAPQAAGAPRAADAAPQQQLPVMRAPTSAGASRAGAGVLHGAALVVALCFFAYA</sequence>
<protein>
    <submittedName>
        <fullName evidence="1">Uncharacterized protein</fullName>
    </submittedName>
</protein>
<dbReference type="EMBL" id="KK101056">
    <property type="protein sequence ID" value="KIZ02409.1"/>
    <property type="molecule type" value="Genomic_DNA"/>
</dbReference>
<dbReference type="GeneID" id="25738430"/>
<evidence type="ECO:0000313" key="1">
    <source>
        <dbReference type="EMBL" id="KIZ02409.1"/>
    </source>
</evidence>
<keyword evidence="2" id="KW-1185">Reference proteome</keyword>
<proteinExistence type="predicted"/>
<evidence type="ECO:0000313" key="2">
    <source>
        <dbReference type="Proteomes" id="UP000054498"/>
    </source>
</evidence>
<reference evidence="1 2" key="1">
    <citation type="journal article" date="2013" name="BMC Genomics">
        <title>Reconstruction of the lipid metabolism for the microalga Monoraphidium neglectum from its genome sequence reveals characteristics suitable for biofuel production.</title>
        <authorList>
            <person name="Bogen C."/>
            <person name="Al-Dilaimi A."/>
            <person name="Albersmeier A."/>
            <person name="Wichmann J."/>
            <person name="Grundmann M."/>
            <person name="Rupp O."/>
            <person name="Lauersen K.J."/>
            <person name="Blifernez-Klassen O."/>
            <person name="Kalinowski J."/>
            <person name="Goesmann A."/>
            <person name="Mussgnug J.H."/>
            <person name="Kruse O."/>
        </authorList>
    </citation>
    <scope>NUCLEOTIDE SEQUENCE [LARGE SCALE GENOMIC DNA]</scope>
    <source>
        <strain evidence="1 2">SAG 48.87</strain>
    </source>
</reference>
<dbReference type="KEGG" id="mng:MNEG_5553"/>
<dbReference type="Proteomes" id="UP000054498">
    <property type="component" value="Unassembled WGS sequence"/>
</dbReference>
<name>A0A0D2L5X5_9CHLO</name>
<dbReference type="AlphaFoldDB" id="A0A0D2L5X5"/>
<accession>A0A0D2L5X5</accession>
<gene>
    <name evidence="1" type="ORF">MNEG_5553</name>
</gene>
<organism evidence="1 2">
    <name type="scientific">Monoraphidium neglectum</name>
    <dbReference type="NCBI Taxonomy" id="145388"/>
    <lineage>
        <taxon>Eukaryota</taxon>
        <taxon>Viridiplantae</taxon>
        <taxon>Chlorophyta</taxon>
        <taxon>core chlorophytes</taxon>
        <taxon>Chlorophyceae</taxon>
        <taxon>CS clade</taxon>
        <taxon>Sphaeropleales</taxon>
        <taxon>Selenastraceae</taxon>
        <taxon>Monoraphidium</taxon>
    </lineage>
</organism>